<proteinExistence type="inferred from homology"/>
<dbReference type="Proteomes" id="UP000004367">
    <property type="component" value="Unassembled WGS sequence"/>
</dbReference>
<comment type="caution">
    <text evidence="7">The sequence shown here is derived from an EMBL/GenBank/DDBJ whole genome shotgun (WGS) entry which is preliminary data.</text>
</comment>
<evidence type="ECO:0000256" key="5">
    <source>
        <dbReference type="PROSITE-ProRule" id="PRU10015"/>
    </source>
</evidence>
<dbReference type="PROSITE" id="PS51687">
    <property type="entry name" value="SAM_MT_RNA_M5U"/>
    <property type="match status" value="1"/>
</dbReference>
<dbReference type="OrthoDB" id="9804590at2"/>
<name>H5UR57_9MICO</name>
<feature type="binding site" evidence="4">
    <location>
        <position position="271"/>
    </location>
    <ligand>
        <name>S-adenosyl-L-methionine</name>
        <dbReference type="ChEBI" id="CHEBI:59789"/>
    </ligand>
</feature>
<dbReference type="Gene3D" id="2.40.50.1070">
    <property type="match status" value="1"/>
</dbReference>
<accession>H5UR57</accession>
<sequence length="383" mass="41046">MQCDYFDAGMCRSCTRMGEPYPRQVAEKDARVREIVGPRAGLAWEEPFASPESHFRAKAKMIVGGTPEAPTFGILDGDGHGIDLRACGLLGPATTAAMPVLAEFVTAQGLRPYDVPRRTGELKNVHVLESESGELMLRFVLRSEGQVGRIRRGLPALQAALPGLRVVSANLLPQHAALPEGDEEILLTEESTLATAVGDVVLHPMPGAFVQTNTAVAAGLYRQAATWIDETLPDLTHRGDGTPPRILDLYCGIGGFALHAAAPGRDVLGVEVSAPAVASARRSAEEAGLSARFEVGDATAYAESLDEAPDLVVVNPPRRGIGTRLSTWLENSGLRAVVYSSCNPTTLARDLDAMPSLRPVRARLFDMFPQSDHAEVLMLLRRA</sequence>
<feature type="binding site" evidence="4">
    <location>
        <position position="211"/>
    </location>
    <ligand>
        <name>S-adenosyl-L-methionine</name>
        <dbReference type="ChEBI" id="CHEBI:59789"/>
    </ligand>
</feature>
<keyword evidence="8" id="KW-1185">Reference proteome</keyword>
<evidence type="ECO:0000313" key="8">
    <source>
        <dbReference type="Proteomes" id="UP000004367"/>
    </source>
</evidence>
<dbReference type="eggNOG" id="COG2265">
    <property type="taxonomic scope" value="Bacteria"/>
</dbReference>
<gene>
    <name evidence="7" type="primary">rumB</name>
    <name evidence="7" type="ORF">MOPEL_067_00640</name>
</gene>
<feature type="binding site" evidence="4">
    <location>
        <position position="250"/>
    </location>
    <ligand>
        <name>S-adenosyl-L-methionine</name>
        <dbReference type="ChEBI" id="CHEBI:59789"/>
    </ligand>
</feature>
<dbReference type="PANTHER" id="PTHR11061">
    <property type="entry name" value="RNA M5U METHYLTRANSFERASE"/>
    <property type="match status" value="1"/>
</dbReference>
<evidence type="ECO:0000256" key="1">
    <source>
        <dbReference type="ARBA" id="ARBA00022603"/>
    </source>
</evidence>
<dbReference type="CDD" id="cd02440">
    <property type="entry name" value="AdoMet_MTases"/>
    <property type="match status" value="1"/>
</dbReference>
<keyword evidence="3 4" id="KW-0949">S-adenosyl-L-methionine</keyword>
<feature type="active site" description="Nucleophile" evidence="4">
    <location>
        <position position="342"/>
    </location>
</feature>
<feature type="binding site" evidence="4">
    <location>
        <position position="315"/>
    </location>
    <ligand>
        <name>S-adenosyl-L-methionine</name>
        <dbReference type="ChEBI" id="CHEBI:59789"/>
    </ligand>
</feature>
<dbReference type="STRING" id="1089455.MOPEL_067_00640"/>
<organism evidence="7 8">
    <name type="scientific">Mobilicoccus pelagius NBRC 104925</name>
    <dbReference type="NCBI Taxonomy" id="1089455"/>
    <lineage>
        <taxon>Bacteria</taxon>
        <taxon>Bacillati</taxon>
        <taxon>Actinomycetota</taxon>
        <taxon>Actinomycetes</taxon>
        <taxon>Micrococcales</taxon>
        <taxon>Dermatophilaceae</taxon>
        <taxon>Mobilicoccus</taxon>
    </lineage>
</organism>
<keyword evidence="2 4" id="KW-0808">Transferase</keyword>
<dbReference type="Pfam" id="PF13649">
    <property type="entry name" value="Methyltransf_25"/>
    <property type="match status" value="1"/>
</dbReference>
<dbReference type="InterPro" id="IPR010280">
    <property type="entry name" value="U5_MeTrfase_fam"/>
</dbReference>
<evidence type="ECO:0000256" key="4">
    <source>
        <dbReference type="PROSITE-ProRule" id="PRU01024"/>
    </source>
</evidence>
<evidence type="ECO:0000313" key="7">
    <source>
        <dbReference type="EMBL" id="GAB48215.1"/>
    </source>
</evidence>
<dbReference type="RefSeq" id="WP_009482113.1">
    <property type="nucleotide sequence ID" value="NZ_BAFE01000047.1"/>
</dbReference>
<keyword evidence="1 4" id="KW-0489">Methyltransferase</keyword>
<dbReference type="SUPFAM" id="SSF53335">
    <property type="entry name" value="S-adenosyl-L-methionine-dependent methyltransferases"/>
    <property type="match status" value="1"/>
</dbReference>
<evidence type="ECO:0000259" key="6">
    <source>
        <dbReference type="Pfam" id="PF13649"/>
    </source>
</evidence>
<dbReference type="InterPro" id="IPR029063">
    <property type="entry name" value="SAM-dependent_MTases_sf"/>
</dbReference>
<dbReference type="InterPro" id="IPR041698">
    <property type="entry name" value="Methyltransf_25"/>
</dbReference>
<dbReference type="GO" id="GO:0070041">
    <property type="term" value="F:rRNA (uridine-C5-)-methyltransferase activity"/>
    <property type="evidence" value="ECO:0007669"/>
    <property type="project" value="TreeGrafter"/>
</dbReference>
<feature type="active site" evidence="5">
    <location>
        <position position="342"/>
    </location>
</feature>
<feature type="domain" description="Methyltransferase" evidence="6">
    <location>
        <begin position="246"/>
        <end position="314"/>
    </location>
</feature>
<protein>
    <submittedName>
        <fullName evidence="7">23S rRNA (Uracil-5-)-methyltransferase RumB</fullName>
    </submittedName>
</protein>
<dbReference type="GO" id="GO:0070475">
    <property type="term" value="P:rRNA base methylation"/>
    <property type="evidence" value="ECO:0007669"/>
    <property type="project" value="TreeGrafter"/>
</dbReference>
<dbReference type="InterPro" id="IPR030390">
    <property type="entry name" value="MeTrfase_TrmA_AS"/>
</dbReference>
<dbReference type="Gene3D" id="3.40.50.150">
    <property type="entry name" value="Vaccinia Virus protein VP39"/>
    <property type="match status" value="1"/>
</dbReference>
<dbReference type="AlphaFoldDB" id="H5UR57"/>
<dbReference type="PANTHER" id="PTHR11061:SF30">
    <property type="entry name" value="TRNA (URACIL(54)-C(5))-METHYLTRANSFERASE"/>
    <property type="match status" value="1"/>
</dbReference>
<reference evidence="7 8" key="1">
    <citation type="submission" date="2012-02" db="EMBL/GenBank/DDBJ databases">
        <title>Whole genome shotgun sequence of Mobilicoccus pelagius NBRC 104925.</title>
        <authorList>
            <person name="Yoshida Y."/>
            <person name="Hosoyama A."/>
            <person name="Tsuchikane K."/>
            <person name="Katsumata H."/>
            <person name="Yamazaki S."/>
            <person name="Fujita N."/>
        </authorList>
    </citation>
    <scope>NUCLEOTIDE SEQUENCE [LARGE SCALE GENOMIC DNA]</scope>
    <source>
        <strain evidence="7 8">NBRC 104925</strain>
    </source>
</reference>
<evidence type="ECO:0000256" key="3">
    <source>
        <dbReference type="ARBA" id="ARBA00022691"/>
    </source>
</evidence>
<comment type="similarity">
    <text evidence="4">Belongs to the class I-like SAM-binding methyltransferase superfamily. RNA M5U methyltransferase family.</text>
</comment>
<evidence type="ECO:0000256" key="2">
    <source>
        <dbReference type="ARBA" id="ARBA00022679"/>
    </source>
</evidence>
<dbReference type="EMBL" id="BAFE01000047">
    <property type="protein sequence ID" value="GAB48215.1"/>
    <property type="molecule type" value="Genomic_DNA"/>
</dbReference>
<dbReference type="PROSITE" id="PS01230">
    <property type="entry name" value="TRMA_1"/>
    <property type="match status" value="1"/>
</dbReference>